<dbReference type="Pfam" id="PF07676">
    <property type="entry name" value="PD40"/>
    <property type="match status" value="2"/>
</dbReference>
<dbReference type="InterPro" id="IPR001375">
    <property type="entry name" value="Peptidase_S9_cat"/>
</dbReference>
<dbReference type="OrthoDB" id="108903at2"/>
<dbReference type="Proteomes" id="UP000065807">
    <property type="component" value="Chromosome"/>
</dbReference>
<keyword evidence="3" id="KW-1185">Reference proteome</keyword>
<dbReference type="PANTHER" id="PTHR43056:SF5">
    <property type="entry name" value="PEPTIDASE S9 PROLYL OLIGOPEPTIDASE CATALYTIC DOMAIN-CONTAINING PROTEIN"/>
    <property type="match status" value="1"/>
</dbReference>
<dbReference type="GO" id="GO:0006508">
    <property type="term" value="P:proteolysis"/>
    <property type="evidence" value="ECO:0007669"/>
    <property type="project" value="InterPro"/>
</dbReference>
<dbReference type="GO" id="GO:0008236">
    <property type="term" value="F:serine-type peptidase activity"/>
    <property type="evidence" value="ECO:0007669"/>
    <property type="project" value="InterPro"/>
</dbReference>
<proteinExistence type="predicted"/>
<dbReference type="InterPro" id="IPR011659">
    <property type="entry name" value="WD40"/>
</dbReference>
<sequence length="661" mass="72364">MPNDAETPAPSVLRSTRPYGIWESPIRPSVLAQGLRFSDVAWDTVSDRLVWLEERSDRGVLVCSDLQGEAPRDLTAERSVRARVGYGGGDFTVAGGSTYFVSEGRLFRQDLAQGEARPITPGFGDLASPTVSPDGRWVLFVSSHERVDRLAVVDAEGRLWPQKLVEGDDFYMQPCWHPSGTRIAWIAWNHPQMPWDGTRLHLADLGVEGSLPAVRQDEVLAGGEDVSIFQPCFSPDGRFLAYASSETGWYQIYLYDLERRTRVQLTDGLVDHGRPAWRQGMRSFGFGRDGRVVYAVRNESGFHRLWAYDVERRAGQPVQGLEGYTALDQPTLSPTSGRLALIASSSQTPARVVVLEVGRGAVGAGSGGAPATSGAASSAVPAAVRIVRRSQPETLPAPELARPRALTWRSGDGAEVHGLYYPPTSTRYQSPGLPPAIVHVHGGPTSQALAGWSPRAQFFATRGFAFLEVNYRGSTGYGKAYMDALKGQWGVHDVDDAVSGGRYLAEQGLADGDRLVIMGGSAGGYTVLQALATHPGFFKAALCLFGVSNLFTLAAETHKFEERYLDSLLGPLPQAAAIYRERSPIFHAEKIRDPIALFQGEEDRVVPKSQAETIVASLRARHVPHEYHLYPGEGHGWRRQETIEAFYKAVEAFLRQYVVFA</sequence>
<dbReference type="EMBL" id="AP014924">
    <property type="protein sequence ID" value="BAS26548.1"/>
    <property type="molecule type" value="Genomic_DNA"/>
</dbReference>
<organism evidence="2 3">
    <name type="scientific">Limnochorda pilosa</name>
    <dbReference type="NCBI Taxonomy" id="1555112"/>
    <lineage>
        <taxon>Bacteria</taxon>
        <taxon>Bacillati</taxon>
        <taxon>Bacillota</taxon>
        <taxon>Limnochordia</taxon>
        <taxon>Limnochordales</taxon>
        <taxon>Limnochordaceae</taxon>
        <taxon>Limnochorda</taxon>
    </lineage>
</organism>
<dbReference type="KEGG" id="lpil:LIP_0691"/>
<dbReference type="InterPro" id="IPR029058">
    <property type="entry name" value="AB_hydrolase_fold"/>
</dbReference>
<gene>
    <name evidence="2" type="ORF">LIP_0691</name>
</gene>
<name>A0A0K2SHF5_LIMPI</name>
<evidence type="ECO:0000313" key="2">
    <source>
        <dbReference type="EMBL" id="BAS26548.1"/>
    </source>
</evidence>
<dbReference type="InterPro" id="IPR050585">
    <property type="entry name" value="Xaa-Pro_dipeptidyl-ppase/CocE"/>
</dbReference>
<dbReference type="SUPFAM" id="SSF53474">
    <property type="entry name" value="alpha/beta-Hydrolases"/>
    <property type="match status" value="1"/>
</dbReference>
<dbReference type="InterPro" id="IPR011042">
    <property type="entry name" value="6-blade_b-propeller_TolB-like"/>
</dbReference>
<evidence type="ECO:0000259" key="1">
    <source>
        <dbReference type="Pfam" id="PF00326"/>
    </source>
</evidence>
<accession>A0A0K2SHF5</accession>
<feature type="domain" description="Peptidase S9 prolyl oligopeptidase catalytic" evidence="1">
    <location>
        <begin position="455"/>
        <end position="657"/>
    </location>
</feature>
<protein>
    <submittedName>
        <fullName evidence="2">Peptidase</fullName>
    </submittedName>
</protein>
<reference evidence="3" key="1">
    <citation type="submission" date="2015-07" db="EMBL/GenBank/DDBJ databases">
        <title>Complete genome sequence and phylogenetic analysis of Limnochorda pilosa.</title>
        <authorList>
            <person name="Watanabe M."/>
            <person name="Kojima H."/>
            <person name="Fukui M."/>
        </authorList>
    </citation>
    <scope>NUCLEOTIDE SEQUENCE [LARGE SCALE GENOMIC DNA]</scope>
    <source>
        <strain evidence="3">HC45</strain>
    </source>
</reference>
<dbReference type="PANTHER" id="PTHR43056">
    <property type="entry name" value="PEPTIDASE S9 PROLYL OLIGOPEPTIDASE"/>
    <property type="match status" value="1"/>
</dbReference>
<dbReference type="RefSeq" id="WP_068134269.1">
    <property type="nucleotide sequence ID" value="NZ_AP014924.1"/>
</dbReference>
<evidence type="ECO:0000313" key="3">
    <source>
        <dbReference type="Proteomes" id="UP000065807"/>
    </source>
</evidence>
<dbReference type="Pfam" id="PF00326">
    <property type="entry name" value="Peptidase_S9"/>
    <property type="match status" value="1"/>
</dbReference>
<dbReference type="SUPFAM" id="SSF82171">
    <property type="entry name" value="DPP6 N-terminal domain-like"/>
    <property type="match status" value="1"/>
</dbReference>
<dbReference type="Gene3D" id="2.120.10.30">
    <property type="entry name" value="TolB, C-terminal domain"/>
    <property type="match status" value="2"/>
</dbReference>
<dbReference type="AlphaFoldDB" id="A0A0K2SHF5"/>
<dbReference type="PATRIC" id="fig|1555112.3.peg.721"/>
<reference evidence="3" key="2">
    <citation type="journal article" date="2016" name="Int. J. Syst. Evol. Microbiol.">
        <title>Complete genome sequence and cell structure of Limnochorda pilosa, a Gram-negative spore-former within the phylum Firmicutes.</title>
        <authorList>
            <person name="Watanabe M."/>
            <person name="Kojima H."/>
            <person name="Fukui M."/>
        </authorList>
    </citation>
    <scope>NUCLEOTIDE SEQUENCE [LARGE SCALE GENOMIC DNA]</scope>
    <source>
        <strain evidence="3">HC45</strain>
    </source>
</reference>
<dbReference type="Gene3D" id="3.40.50.1820">
    <property type="entry name" value="alpha/beta hydrolase"/>
    <property type="match status" value="1"/>
</dbReference>